<dbReference type="EMBL" id="CP106878">
    <property type="protein sequence ID" value="WAA09849.1"/>
    <property type="molecule type" value="Genomic_DNA"/>
</dbReference>
<protein>
    <submittedName>
        <fullName evidence="2">Uncharacterized protein</fullName>
    </submittedName>
</protein>
<keyword evidence="3" id="KW-1185">Reference proteome</keyword>
<proteinExistence type="predicted"/>
<evidence type="ECO:0000256" key="1">
    <source>
        <dbReference type="SAM" id="Phobius"/>
    </source>
</evidence>
<feature type="transmembrane region" description="Helical" evidence="1">
    <location>
        <begin position="44"/>
        <end position="63"/>
    </location>
</feature>
<dbReference type="Proteomes" id="UP001164718">
    <property type="component" value="Chromosome"/>
</dbReference>
<dbReference type="AlphaFoldDB" id="A0A9E8LW27"/>
<sequence>MKNLAWFVGLIFGILSSVFSAWFFMFFGQIIAGGFMSFWGELWLYYAVIIPFAITFTILGVYFHKNEVTNKKR</sequence>
<name>A0A9E8LW27_9BACI</name>
<reference evidence="2" key="1">
    <citation type="submission" date="2022-09" db="EMBL/GenBank/DDBJ databases">
        <title>Complete Genomes of Fervidibacillus albus and Fervidibacillus halotolerans isolated from tidal flat sediments.</title>
        <authorList>
            <person name="Kwon K.K."/>
            <person name="Yang S.-H."/>
            <person name="Park M.J."/>
            <person name="Oh H.-M."/>
        </authorList>
    </citation>
    <scope>NUCLEOTIDE SEQUENCE</scope>
    <source>
        <strain evidence="2">MEBiC13591</strain>
    </source>
</reference>
<evidence type="ECO:0000313" key="2">
    <source>
        <dbReference type="EMBL" id="WAA09849.1"/>
    </source>
</evidence>
<keyword evidence="1" id="KW-1133">Transmembrane helix</keyword>
<dbReference type="KEGG" id="faf:OE104_00250"/>
<keyword evidence="1" id="KW-0812">Transmembrane</keyword>
<accession>A0A9E8LW27</accession>
<evidence type="ECO:0000313" key="3">
    <source>
        <dbReference type="Proteomes" id="UP001164718"/>
    </source>
</evidence>
<gene>
    <name evidence="2" type="ORF">OE104_00250</name>
</gene>
<keyword evidence="1" id="KW-0472">Membrane</keyword>
<organism evidence="2 3">
    <name type="scientific">Fervidibacillus albus</name>
    <dbReference type="NCBI Taxonomy" id="2980026"/>
    <lineage>
        <taxon>Bacteria</taxon>
        <taxon>Bacillati</taxon>
        <taxon>Bacillota</taxon>
        <taxon>Bacilli</taxon>
        <taxon>Bacillales</taxon>
        <taxon>Bacillaceae</taxon>
        <taxon>Fervidibacillus</taxon>
    </lineage>
</organism>
<dbReference type="RefSeq" id="WP_275417631.1">
    <property type="nucleotide sequence ID" value="NZ_CP106878.1"/>
</dbReference>